<reference evidence="3" key="1">
    <citation type="submission" date="2019-12" db="EMBL/GenBank/DDBJ databases">
        <title>Genome sequencing and annotation of Brassica cretica.</title>
        <authorList>
            <person name="Studholme D.J."/>
            <person name="Sarris P.F."/>
        </authorList>
    </citation>
    <scope>NUCLEOTIDE SEQUENCE</scope>
    <source>
        <strain evidence="3">PFS-102/07</strain>
        <tissue evidence="3">Leaf</tissue>
    </source>
</reference>
<dbReference type="EMBL" id="QGKY02001015">
    <property type="protein sequence ID" value="KAF2570896.1"/>
    <property type="molecule type" value="Genomic_DNA"/>
</dbReference>
<gene>
    <name evidence="4" type="ORF">DY000_02016480</name>
    <name evidence="3" type="ORF">F2Q70_00004453</name>
</gene>
<dbReference type="Proteomes" id="UP000266723">
    <property type="component" value="Unassembled WGS sequence"/>
</dbReference>
<keyword evidence="1" id="KW-0472">Membrane</keyword>
<feature type="chain" id="PRO_5044596237" evidence="2">
    <location>
        <begin position="28"/>
        <end position="145"/>
    </location>
</feature>
<feature type="transmembrane region" description="Helical" evidence="1">
    <location>
        <begin position="95"/>
        <end position="116"/>
    </location>
</feature>
<keyword evidence="5" id="KW-1185">Reference proteome</keyword>
<dbReference type="OrthoDB" id="10548378at2759"/>
<keyword evidence="1" id="KW-0812">Transmembrane</keyword>
<dbReference type="EMBL" id="QGKV02000759">
    <property type="protein sequence ID" value="KAF3561757.1"/>
    <property type="molecule type" value="Genomic_DNA"/>
</dbReference>
<sequence length="145" mass="16117">MSGDAGGRSSGSANTVFLFLCLLRLSGEKLGPPPSAFSSALHRRCSAISVCHLPSLNPLKRKDLERLDLFLWKRKDLERLDLQGKRQQHTDADTVGNVGLCGCLGFFATLGMFAVVNDKATGRMNQRIRLEWRLDSLGKEKRRLC</sequence>
<dbReference type="AlphaFoldDB" id="A0A3N6PNM2"/>
<evidence type="ECO:0000313" key="4">
    <source>
        <dbReference type="EMBL" id="KAF3561757.1"/>
    </source>
</evidence>
<feature type="signal peptide" evidence="2">
    <location>
        <begin position="1"/>
        <end position="27"/>
    </location>
</feature>
<evidence type="ECO:0000313" key="3">
    <source>
        <dbReference type="EMBL" id="KAF2570896.1"/>
    </source>
</evidence>
<proteinExistence type="predicted"/>
<evidence type="ECO:0000256" key="1">
    <source>
        <dbReference type="SAM" id="Phobius"/>
    </source>
</evidence>
<reference evidence="4 5" key="3">
    <citation type="journal article" date="2020" name="BMC Genomics">
        <title>Intraspecific diversification of the crop wild relative Brassica cretica Lam. using demographic model selection.</title>
        <authorList>
            <person name="Kioukis A."/>
            <person name="Michalopoulou V.A."/>
            <person name="Briers L."/>
            <person name="Pirintsos S."/>
            <person name="Studholme D.J."/>
            <person name="Pavlidis P."/>
            <person name="Sarris P.F."/>
        </authorList>
    </citation>
    <scope>NUCLEOTIDE SEQUENCE [LARGE SCALE GENOMIC DNA]</scope>
    <source>
        <strain evidence="5">cv. PFS-1207/04</strain>
        <strain evidence="4">PFS-1207/04</strain>
    </source>
</reference>
<evidence type="ECO:0000256" key="2">
    <source>
        <dbReference type="SAM" id="SignalP"/>
    </source>
</evidence>
<keyword evidence="2" id="KW-0732">Signal</keyword>
<name>A0A3N6PNM2_BRACR</name>
<organism evidence="3">
    <name type="scientific">Brassica cretica</name>
    <name type="common">Mustard</name>
    <dbReference type="NCBI Taxonomy" id="69181"/>
    <lineage>
        <taxon>Eukaryota</taxon>
        <taxon>Viridiplantae</taxon>
        <taxon>Streptophyta</taxon>
        <taxon>Embryophyta</taxon>
        <taxon>Tracheophyta</taxon>
        <taxon>Spermatophyta</taxon>
        <taxon>Magnoliopsida</taxon>
        <taxon>eudicotyledons</taxon>
        <taxon>Gunneridae</taxon>
        <taxon>Pentapetalae</taxon>
        <taxon>rosids</taxon>
        <taxon>malvids</taxon>
        <taxon>Brassicales</taxon>
        <taxon>Brassicaceae</taxon>
        <taxon>Brassiceae</taxon>
        <taxon>Brassica</taxon>
    </lineage>
</organism>
<protein>
    <submittedName>
        <fullName evidence="3">Uncharacterized protein</fullName>
    </submittedName>
</protein>
<evidence type="ECO:0000313" key="5">
    <source>
        <dbReference type="Proteomes" id="UP000266723"/>
    </source>
</evidence>
<comment type="caution">
    <text evidence="3">The sequence shown here is derived from an EMBL/GenBank/DDBJ whole genome shotgun (WGS) entry which is preliminary data.</text>
</comment>
<reference evidence="4" key="2">
    <citation type="submission" date="2019-12" db="EMBL/GenBank/DDBJ databases">
        <authorList>
            <person name="Studholme D.J."/>
            <person name="Sarris P."/>
        </authorList>
    </citation>
    <scope>NUCLEOTIDE SEQUENCE</scope>
    <source>
        <strain evidence="4">PFS-1207/04</strain>
        <tissue evidence="4">Leaf</tissue>
    </source>
</reference>
<accession>A0A3N6PNM2</accession>
<keyword evidence="1" id="KW-1133">Transmembrane helix</keyword>